<evidence type="ECO:0000313" key="2">
    <source>
        <dbReference type="Proteomes" id="UP001501410"/>
    </source>
</evidence>
<protein>
    <submittedName>
        <fullName evidence="1">Uncharacterized protein</fullName>
    </submittedName>
</protein>
<organism evidence="1 2">
    <name type="scientific">Rurimicrobium arvi</name>
    <dbReference type="NCBI Taxonomy" id="2049916"/>
    <lineage>
        <taxon>Bacteria</taxon>
        <taxon>Pseudomonadati</taxon>
        <taxon>Bacteroidota</taxon>
        <taxon>Chitinophagia</taxon>
        <taxon>Chitinophagales</taxon>
        <taxon>Chitinophagaceae</taxon>
        <taxon>Rurimicrobium</taxon>
    </lineage>
</organism>
<dbReference type="Proteomes" id="UP001501410">
    <property type="component" value="Unassembled WGS sequence"/>
</dbReference>
<proteinExistence type="predicted"/>
<comment type="caution">
    <text evidence="1">The sequence shown here is derived from an EMBL/GenBank/DDBJ whole genome shotgun (WGS) entry which is preliminary data.</text>
</comment>
<name>A0ABP8MYR4_9BACT</name>
<keyword evidence="2" id="KW-1185">Reference proteome</keyword>
<evidence type="ECO:0000313" key="1">
    <source>
        <dbReference type="EMBL" id="GAA4456962.1"/>
    </source>
</evidence>
<reference evidence="2" key="1">
    <citation type="journal article" date="2019" name="Int. J. Syst. Evol. Microbiol.">
        <title>The Global Catalogue of Microorganisms (GCM) 10K type strain sequencing project: providing services to taxonomists for standard genome sequencing and annotation.</title>
        <authorList>
            <consortium name="The Broad Institute Genomics Platform"/>
            <consortium name="The Broad Institute Genome Sequencing Center for Infectious Disease"/>
            <person name="Wu L."/>
            <person name="Ma J."/>
        </authorList>
    </citation>
    <scope>NUCLEOTIDE SEQUENCE [LARGE SCALE GENOMIC DNA]</scope>
    <source>
        <strain evidence="2">JCM 31921</strain>
    </source>
</reference>
<sequence length="712" mass="78910">MPCFSQDIIIDTKGIKSAYQTDLKRSFKLTFINNIKNDELLIRLLSDDQGAPVLKKGVPKGTFSIDFTYKGDQLSVKDPNDKELPVNGNFKIKYEDEVFEIKQGPATIVINVNDIDNGGYTADFAKDFDIQLINNSNDPKLILSVQVGDKSSTLKTGFESGPFTIHFTSSDGKLTTLDQVGKTVELSSPFTLKYGKKNILVKSKVTVDPGAATKKATDDNKPIQTPYWSYLKSTNWSFSLSDLRKFVPDCNCCFSPFSFYNPLYCQISYNGCPSECQSCDDAAFDENNRVIYDAQSGLTYFVKRENATDYSTNKSKYIVDHKKNIKLSAGDPLILVIKNVNPALYDITLSDSVLLTNNQSNALLEALLLGRSESIPSAPGVNKAEGGSMSETDMKDYLTVKAALLVVQAEMAQTLEFYHTSNLYLHNCIVERKKAALARIDASLHNIVGTSYDKYTFLQMVNLFLDQSTVDSNLNHQLKALYGEFLSADYVIAHRLGQMPEQDMLFLRLGIIAKKNCPYPSLLSTTSSRPTQTIYIKNFFKVDVSTGLYYGFGKDENYALATRTSSVKSAAGGDSTIHRLYKENDGSSELGFMAFVHLYPKWGTTVNGSFTVGAGLSLTQTIRPRYFTGFSLLFGSNNRLCLTGGVMWGQFQQLGDQYEKTSGVLNDLPVSETSVNYKTTFKGTGFFAISYNLAFLNRSGNSDVKTANKSTN</sequence>
<accession>A0ABP8MYR4</accession>
<gene>
    <name evidence="1" type="ORF">GCM10023092_23050</name>
</gene>
<dbReference type="EMBL" id="BAABEZ010000022">
    <property type="protein sequence ID" value="GAA4456962.1"/>
    <property type="molecule type" value="Genomic_DNA"/>
</dbReference>